<sequence length="358" mass="39336">MSAMIDEARALRAEDSLDVVRLDAYLKGVIPGLAGVPEIRQFHGGASNLTYLITYGERAMVLRRPPPGVTGAGAHDMLREAGVMAALRDSYPYVPAILARCDDPAVIGTPFYVMERLVGVILRRDLPAGLGLDAAGVRALCMTFLDRLIELHAVDTTRPEVAAIGKGEGYVARQVSGWTGRWDRAATEGVDPYGDVIAWLRAHQPARESRLCVIHNDYRFDNVVLDPADPLHIVGVLDWEMATIGDPLMDLGGSLAYWVEADDDADFRALRRQPTHAEGMLTRREAIAYYGARTGIDVGDFAFYEVFGLFRLMVIAQQIYRRYVLGQTTNEQFAGFGEIVRVLGARCRRLIGTGGDVP</sequence>
<dbReference type="Pfam" id="PF01636">
    <property type="entry name" value="APH"/>
    <property type="match status" value="1"/>
</dbReference>
<dbReference type="InterPro" id="IPR002575">
    <property type="entry name" value="Aminoglycoside_PTrfase"/>
</dbReference>
<dbReference type="Proteomes" id="UP001204151">
    <property type="component" value="Unassembled WGS sequence"/>
</dbReference>
<evidence type="ECO:0000313" key="3">
    <source>
        <dbReference type="Proteomes" id="UP001204151"/>
    </source>
</evidence>
<feature type="domain" description="Aminoglycoside phosphotransferase" evidence="1">
    <location>
        <begin position="38"/>
        <end position="274"/>
    </location>
</feature>
<protein>
    <submittedName>
        <fullName evidence="2">Phosphotransferase family protein</fullName>
    </submittedName>
</protein>
<dbReference type="InterPro" id="IPR011009">
    <property type="entry name" value="Kinase-like_dom_sf"/>
</dbReference>
<dbReference type="InterPro" id="IPR052898">
    <property type="entry name" value="ACAD10-like"/>
</dbReference>
<keyword evidence="3" id="KW-1185">Reference proteome</keyword>
<dbReference type="PANTHER" id="PTHR47829">
    <property type="entry name" value="HYDROLASE, PUTATIVE (AFU_ORTHOLOGUE AFUA_1G12880)-RELATED"/>
    <property type="match status" value="1"/>
</dbReference>
<organism evidence="2 3">
    <name type="scientific">Massilia pinisoli</name>
    <dbReference type="NCBI Taxonomy" id="1772194"/>
    <lineage>
        <taxon>Bacteria</taxon>
        <taxon>Pseudomonadati</taxon>
        <taxon>Pseudomonadota</taxon>
        <taxon>Betaproteobacteria</taxon>
        <taxon>Burkholderiales</taxon>
        <taxon>Oxalobacteraceae</taxon>
        <taxon>Telluria group</taxon>
        <taxon>Massilia</taxon>
    </lineage>
</organism>
<evidence type="ECO:0000259" key="1">
    <source>
        <dbReference type="Pfam" id="PF01636"/>
    </source>
</evidence>
<reference evidence="2 3" key="1">
    <citation type="submission" date="2022-08" db="EMBL/GenBank/DDBJ databases">
        <title>Reclassification of Massilia species as members of the genera Telluria, Duganella, Pseudoduganella, Mokoshia gen. nov. and Zemynaea gen. nov. using orthogonal and non-orthogonal genome-based approaches.</title>
        <authorList>
            <person name="Bowman J.P."/>
        </authorList>
    </citation>
    <scope>NUCLEOTIDE SEQUENCE [LARGE SCALE GENOMIC DNA]</scope>
    <source>
        <strain evidence="2 3">JCM 31316</strain>
    </source>
</reference>
<dbReference type="CDD" id="cd05154">
    <property type="entry name" value="ACAD10_11_N-like"/>
    <property type="match status" value="1"/>
</dbReference>
<dbReference type="EMBL" id="JANUGW010000036">
    <property type="protein sequence ID" value="MCS0585448.1"/>
    <property type="molecule type" value="Genomic_DNA"/>
</dbReference>
<dbReference type="PANTHER" id="PTHR47829:SF1">
    <property type="entry name" value="HAD FAMILY PHOSPHATASE"/>
    <property type="match status" value="1"/>
</dbReference>
<comment type="caution">
    <text evidence="2">The sequence shown here is derived from an EMBL/GenBank/DDBJ whole genome shotgun (WGS) entry which is preliminary data.</text>
</comment>
<dbReference type="Gene3D" id="3.90.1200.10">
    <property type="match status" value="1"/>
</dbReference>
<accession>A0ABT1ZZU2</accession>
<dbReference type="Gene3D" id="3.30.200.20">
    <property type="entry name" value="Phosphorylase Kinase, domain 1"/>
    <property type="match status" value="1"/>
</dbReference>
<gene>
    <name evidence="2" type="ORF">NX784_28100</name>
</gene>
<dbReference type="InterPro" id="IPR041726">
    <property type="entry name" value="ACAD10_11_N"/>
</dbReference>
<name>A0ABT1ZZU2_9BURK</name>
<evidence type="ECO:0000313" key="2">
    <source>
        <dbReference type="EMBL" id="MCS0585448.1"/>
    </source>
</evidence>
<dbReference type="SUPFAM" id="SSF56112">
    <property type="entry name" value="Protein kinase-like (PK-like)"/>
    <property type="match status" value="1"/>
</dbReference>
<dbReference type="RefSeq" id="WP_258819972.1">
    <property type="nucleotide sequence ID" value="NZ_JANUGW010000036.1"/>
</dbReference>
<proteinExistence type="predicted"/>